<evidence type="ECO:0000259" key="1">
    <source>
        <dbReference type="Pfam" id="PF20613"/>
    </source>
</evidence>
<keyword evidence="3" id="KW-1185">Reference proteome</keyword>
<protein>
    <recommendedName>
        <fullName evidence="1">HipA-like kinase domain-containing protein</fullName>
    </recommendedName>
</protein>
<reference evidence="2 3" key="1">
    <citation type="submission" date="2023-03" db="EMBL/GenBank/DDBJ databases">
        <title>Bacillus Genome Sequencing.</title>
        <authorList>
            <person name="Dunlap C."/>
        </authorList>
    </citation>
    <scope>NUCLEOTIDE SEQUENCE [LARGE SCALE GENOMIC DNA]</scope>
    <source>
        <strain evidence="2 3">B-14544</strain>
    </source>
</reference>
<organism evidence="2 3">
    <name type="scientific">Bacillus xiapuensis</name>
    <dbReference type="NCBI Taxonomy" id="2014075"/>
    <lineage>
        <taxon>Bacteria</taxon>
        <taxon>Bacillati</taxon>
        <taxon>Bacillota</taxon>
        <taxon>Bacilli</taxon>
        <taxon>Bacillales</taxon>
        <taxon>Bacillaceae</taxon>
        <taxon>Bacillus</taxon>
    </lineage>
</organism>
<feature type="non-terminal residue" evidence="2">
    <location>
        <position position="202"/>
    </location>
</feature>
<sequence length="202" mass="23307">MTIYAIEHIKDIGSGEMHAQLFRCSDGYSYVVKFISNPLGRKALFNELISFRLGKLLNLPIAEGMVVHFSKNKLKNPDLMEKFKIEEGPHFGSRFLEQASHFNRLQLPLCDNIGIAPEMIVFDYWISNFDRARQPSNLLIVGKQSPSLALIDHADAFRKSNWNITSILSRIDNMEVRWGQVYQEFVPYIDQKQPFQTALEKL</sequence>
<dbReference type="InterPro" id="IPR046748">
    <property type="entry name" value="HipA_2"/>
</dbReference>
<proteinExistence type="predicted"/>
<dbReference type="Proteomes" id="UP001330749">
    <property type="component" value="Unassembled WGS sequence"/>
</dbReference>
<dbReference type="RefSeq" id="WP_327968004.1">
    <property type="nucleotide sequence ID" value="NZ_JARMQG010000130.1"/>
</dbReference>
<gene>
    <name evidence="2" type="ORF">P4447_11020</name>
</gene>
<evidence type="ECO:0000313" key="3">
    <source>
        <dbReference type="Proteomes" id="UP001330749"/>
    </source>
</evidence>
<dbReference type="EMBL" id="JARMQG010000130">
    <property type="protein sequence ID" value="MED3562982.1"/>
    <property type="molecule type" value="Genomic_DNA"/>
</dbReference>
<accession>A0ABU6N9U0</accession>
<feature type="domain" description="HipA-like kinase" evidence="1">
    <location>
        <begin position="9"/>
        <end position="199"/>
    </location>
</feature>
<dbReference type="Pfam" id="PF20613">
    <property type="entry name" value="HipA_2"/>
    <property type="match status" value="1"/>
</dbReference>
<name>A0ABU6N9U0_9BACI</name>
<comment type="caution">
    <text evidence="2">The sequence shown here is derived from an EMBL/GenBank/DDBJ whole genome shotgun (WGS) entry which is preliminary data.</text>
</comment>
<evidence type="ECO:0000313" key="2">
    <source>
        <dbReference type="EMBL" id="MED3562982.1"/>
    </source>
</evidence>